<name>A0A5N7BRT9_PETAA</name>
<gene>
    <name evidence="1" type="ORF">BDV23DRAFT_35312</name>
</gene>
<evidence type="ECO:0000313" key="1">
    <source>
        <dbReference type="EMBL" id="KAE8384544.1"/>
    </source>
</evidence>
<dbReference type="OrthoDB" id="4379145at2759"/>
<dbReference type="EMBL" id="ML735365">
    <property type="protein sequence ID" value="KAE8384544.1"/>
    <property type="molecule type" value="Genomic_DNA"/>
</dbReference>
<proteinExistence type="predicted"/>
<accession>A0A5N7BRT9</accession>
<protein>
    <submittedName>
        <fullName evidence="1">Uncharacterized protein</fullName>
    </submittedName>
</protein>
<dbReference type="Proteomes" id="UP000326877">
    <property type="component" value="Unassembled WGS sequence"/>
</dbReference>
<dbReference type="AlphaFoldDB" id="A0A5N7BRT9"/>
<reference evidence="1" key="1">
    <citation type="submission" date="2019-04" db="EMBL/GenBank/DDBJ databases">
        <title>Friends and foes A comparative genomics studyof 23 Aspergillus species from section Flavi.</title>
        <authorList>
            <consortium name="DOE Joint Genome Institute"/>
            <person name="Kjaerbolling I."/>
            <person name="Vesth T."/>
            <person name="Frisvad J.C."/>
            <person name="Nybo J.L."/>
            <person name="Theobald S."/>
            <person name="Kildgaard S."/>
            <person name="Isbrandt T."/>
            <person name="Kuo A."/>
            <person name="Sato A."/>
            <person name="Lyhne E.K."/>
            <person name="Kogle M.E."/>
            <person name="Wiebenga A."/>
            <person name="Kun R.S."/>
            <person name="Lubbers R.J."/>
            <person name="Makela M.R."/>
            <person name="Barry K."/>
            <person name="Chovatia M."/>
            <person name="Clum A."/>
            <person name="Daum C."/>
            <person name="Haridas S."/>
            <person name="He G."/>
            <person name="LaButti K."/>
            <person name="Lipzen A."/>
            <person name="Mondo S."/>
            <person name="Riley R."/>
            <person name="Salamov A."/>
            <person name="Simmons B.A."/>
            <person name="Magnuson J.K."/>
            <person name="Henrissat B."/>
            <person name="Mortensen U.H."/>
            <person name="Larsen T.O."/>
            <person name="Devries R.P."/>
            <person name="Grigoriev I.V."/>
            <person name="Machida M."/>
            <person name="Baker S.E."/>
            <person name="Andersen M.R."/>
        </authorList>
    </citation>
    <scope>NUCLEOTIDE SEQUENCE [LARGE SCALE GENOMIC DNA]</scope>
    <source>
        <strain evidence="1">IBT 14317</strain>
    </source>
</reference>
<organism evidence="1">
    <name type="scientific">Petromyces alliaceus</name>
    <name type="common">Aspergillus alliaceus</name>
    <dbReference type="NCBI Taxonomy" id="209559"/>
    <lineage>
        <taxon>Eukaryota</taxon>
        <taxon>Fungi</taxon>
        <taxon>Dikarya</taxon>
        <taxon>Ascomycota</taxon>
        <taxon>Pezizomycotina</taxon>
        <taxon>Eurotiomycetes</taxon>
        <taxon>Eurotiomycetidae</taxon>
        <taxon>Eurotiales</taxon>
        <taxon>Aspergillaceae</taxon>
        <taxon>Aspergillus</taxon>
        <taxon>Aspergillus subgen. Circumdati</taxon>
    </lineage>
</organism>
<sequence>MAYVFDKVLKPPQIPLSTNLPDEDYSEKEALPEQFSGRLSADWKVVYRQDFAKHPKVFLCSNWAYLRFKDELRPNQPFPYADEDPDDTTNYTVDEYVTKLEREFGLVVCADNDPKRISVIWSPRGSPKSVGHIQVKYDGNWESKVSTEYWVITHGENDFQHLVNGNLVRMKTFKRR</sequence>